<dbReference type="Pfam" id="PF16544">
    <property type="entry name" value="STAR_dimer"/>
    <property type="match status" value="1"/>
</dbReference>
<dbReference type="AlphaFoldDB" id="A0A915DSJ9"/>
<dbReference type="Pfam" id="PF22675">
    <property type="entry name" value="KH-I_KHDC4-BBP"/>
    <property type="match status" value="1"/>
</dbReference>
<dbReference type="FunFam" id="3.30.1370.10:FF:000028">
    <property type="entry name" value="protein quaking isoform X2"/>
    <property type="match status" value="1"/>
</dbReference>
<evidence type="ECO:0000256" key="3">
    <source>
        <dbReference type="PROSITE-ProRule" id="PRU00117"/>
    </source>
</evidence>
<feature type="domain" description="K Homology" evidence="4">
    <location>
        <begin position="60"/>
        <end position="156"/>
    </location>
</feature>
<dbReference type="InterPro" id="IPR004087">
    <property type="entry name" value="KH_dom"/>
</dbReference>
<dbReference type="PANTHER" id="PTHR11208:SF125">
    <property type="entry name" value="KH DOMAIN-CONTAINING RNA-BINDING PROTEIN QKI"/>
    <property type="match status" value="1"/>
</dbReference>
<dbReference type="PROSITE" id="PS50084">
    <property type="entry name" value="KH_TYPE_1"/>
    <property type="match status" value="1"/>
</dbReference>
<dbReference type="WBParaSite" id="jg23205">
    <property type="protein sequence ID" value="jg23205"/>
    <property type="gene ID" value="jg23205"/>
</dbReference>
<dbReference type="Gene3D" id="3.30.1370.10">
    <property type="entry name" value="K Homology domain, type 1"/>
    <property type="match status" value="1"/>
</dbReference>
<dbReference type="GO" id="GO:0005634">
    <property type="term" value="C:nucleus"/>
    <property type="evidence" value="ECO:0007669"/>
    <property type="project" value="TreeGrafter"/>
</dbReference>
<dbReference type="GO" id="GO:0048024">
    <property type="term" value="P:regulation of mRNA splicing, via spliceosome"/>
    <property type="evidence" value="ECO:0007669"/>
    <property type="project" value="TreeGrafter"/>
</dbReference>
<dbReference type="InterPro" id="IPR055256">
    <property type="entry name" value="KH_1_KHDC4/BBP-like"/>
</dbReference>
<dbReference type="InterPro" id="IPR045071">
    <property type="entry name" value="BBP-like"/>
</dbReference>
<dbReference type="InterPro" id="IPR036612">
    <property type="entry name" value="KH_dom_type_1_sf"/>
</dbReference>
<reference evidence="6" key="1">
    <citation type="submission" date="2022-11" db="UniProtKB">
        <authorList>
            <consortium name="WormBaseParasite"/>
        </authorList>
    </citation>
    <scope>IDENTIFICATION</scope>
</reference>
<dbReference type="PANTHER" id="PTHR11208">
    <property type="entry name" value="RNA-BINDING PROTEIN RELATED"/>
    <property type="match status" value="1"/>
</dbReference>
<evidence type="ECO:0000313" key="6">
    <source>
        <dbReference type="WBParaSite" id="jg23205"/>
    </source>
</evidence>
<dbReference type="GO" id="GO:0003729">
    <property type="term" value="F:mRNA binding"/>
    <property type="evidence" value="ECO:0007669"/>
    <property type="project" value="TreeGrafter"/>
</dbReference>
<evidence type="ECO:0000256" key="2">
    <source>
        <dbReference type="ARBA" id="ARBA00022884"/>
    </source>
</evidence>
<dbReference type="SUPFAM" id="SSF54791">
    <property type="entry name" value="Eukaryotic type KH-domain (KH-domain type I)"/>
    <property type="match status" value="1"/>
</dbReference>
<protein>
    <submittedName>
        <fullName evidence="6">K Homology domain-containing protein</fullName>
    </submittedName>
</protein>
<dbReference type="InterPro" id="IPR032377">
    <property type="entry name" value="STAR_dimer"/>
</dbReference>
<name>A0A915DSJ9_9BILA</name>
<evidence type="ECO:0000259" key="4">
    <source>
        <dbReference type="SMART" id="SM00322"/>
    </source>
</evidence>
<proteinExistence type="predicted"/>
<keyword evidence="1" id="KW-0217">Developmental protein</keyword>
<evidence type="ECO:0000256" key="1">
    <source>
        <dbReference type="ARBA" id="ARBA00022473"/>
    </source>
</evidence>
<accession>A0A915DSJ9</accession>
<keyword evidence="2 3" id="KW-0694">RNA-binding</keyword>
<organism evidence="5 6">
    <name type="scientific">Ditylenchus dipsaci</name>
    <dbReference type="NCBI Taxonomy" id="166011"/>
    <lineage>
        <taxon>Eukaryota</taxon>
        <taxon>Metazoa</taxon>
        <taxon>Ecdysozoa</taxon>
        <taxon>Nematoda</taxon>
        <taxon>Chromadorea</taxon>
        <taxon>Rhabditida</taxon>
        <taxon>Tylenchina</taxon>
        <taxon>Tylenchomorpha</taxon>
        <taxon>Sphaerularioidea</taxon>
        <taxon>Anguinidae</taxon>
        <taxon>Anguininae</taxon>
        <taxon>Ditylenchus</taxon>
    </lineage>
</organism>
<dbReference type="SMART" id="SM00322">
    <property type="entry name" value="KH"/>
    <property type="match status" value="1"/>
</dbReference>
<dbReference type="Proteomes" id="UP000887574">
    <property type="component" value="Unplaced"/>
</dbReference>
<keyword evidence="5" id="KW-1185">Reference proteome</keyword>
<sequence length="202" mass="23158">MDYLADLLKEKQHLSLISNALPHAERLVDEEISRARSVAFKGELSCEDLLKLPDPKGEMVKLTEKVFLPIREHPGYNFVGRILGPRGMTAKQLEQETGCKIMIRGKGSLRDEIKEEFNRGKPNYEHLEDQLHVLIQCEDTKERATIKLEQAVSQIKKLLILPTAQGIDELKRKQLMELSIITELIVLPRSSIRYLLLHVSIR</sequence>
<evidence type="ECO:0000313" key="5">
    <source>
        <dbReference type="Proteomes" id="UP000887574"/>
    </source>
</evidence>
<dbReference type="Gene3D" id="1.20.5.4010">
    <property type="match status" value="1"/>
</dbReference>